<feature type="region of interest" description="Disordered" evidence="1">
    <location>
        <begin position="1"/>
        <end position="48"/>
    </location>
</feature>
<dbReference type="Proteomes" id="UP000248856">
    <property type="component" value="Unassembled WGS sequence"/>
</dbReference>
<evidence type="ECO:0000313" key="3">
    <source>
        <dbReference type="Proteomes" id="UP000248856"/>
    </source>
</evidence>
<sequence length="72" mass="7382">MTRKSWPFLSSYQEHPGAGASGAPAFTPSSGSTPSSAREPAAKPARAAHLALASVQGRLPLQPARPASRCTP</sequence>
<dbReference type="EMBL" id="QLTA01000049">
    <property type="protein sequence ID" value="RAR76386.1"/>
    <property type="molecule type" value="Genomic_DNA"/>
</dbReference>
<reference evidence="2 3" key="1">
    <citation type="submission" date="2018-06" db="EMBL/GenBank/DDBJ databases">
        <title>Genomic Encyclopedia of Archaeal and Bacterial Type Strains, Phase II (KMG-II): from individual species to whole genera.</title>
        <authorList>
            <person name="Goeker M."/>
        </authorList>
    </citation>
    <scope>NUCLEOTIDE SEQUENCE [LARGE SCALE GENOMIC DNA]</scope>
    <source>
        <strain evidence="2 3">CFPB 3232</strain>
    </source>
</reference>
<keyword evidence="3" id="KW-1185">Reference proteome</keyword>
<dbReference type="RefSeq" id="WP_146749371.1">
    <property type="nucleotide sequence ID" value="NZ_CBCSGC010000040.1"/>
</dbReference>
<evidence type="ECO:0000313" key="2">
    <source>
        <dbReference type="EMBL" id="RAR76386.1"/>
    </source>
</evidence>
<organism evidence="2 3">
    <name type="scientific">Paracidovorax anthurii</name>
    <dbReference type="NCBI Taxonomy" id="78229"/>
    <lineage>
        <taxon>Bacteria</taxon>
        <taxon>Pseudomonadati</taxon>
        <taxon>Pseudomonadota</taxon>
        <taxon>Betaproteobacteria</taxon>
        <taxon>Burkholderiales</taxon>
        <taxon>Comamonadaceae</taxon>
        <taxon>Paracidovorax</taxon>
    </lineage>
</organism>
<accession>A0A328Z2A7</accession>
<name>A0A328Z2A7_9BURK</name>
<feature type="compositionally biased region" description="Low complexity" evidence="1">
    <location>
        <begin position="34"/>
        <end position="48"/>
    </location>
</feature>
<protein>
    <submittedName>
        <fullName evidence="2">Uncharacterized protein</fullName>
    </submittedName>
</protein>
<dbReference type="AlphaFoldDB" id="A0A328Z2A7"/>
<gene>
    <name evidence="2" type="ORF">AX018_104937</name>
</gene>
<feature type="region of interest" description="Disordered" evidence="1">
    <location>
        <begin position="53"/>
        <end position="72"/>
    </location>
</feature>
<evidence type="ECO:0000256" key="1">
    <source>
        <dbReference type="SAM" id="MobiDB-lite"/>
    </source>
</evidence>
<comment type="caution">
    <text evidence="2">The sequence shown here is derived from an EMBL/GenBank/DDBJ whole genome shotgun (WGS) entry which is preliminary data.</text>
</comment>
<proteinExistence type="predicted"/>